<sequence length="2690" mass="296685">MMAEDGGNLSGAPDARGSEGRSSLPRTFIRLNDLSGVGTGGGERGEAAVEPASPAPDGISTAGEEASASGGESLPYPTLAPVVFFYLKQTTRPRSWLVSLLMRTHLWQHTTSSQLRLDSDAQRPLPPSDAADQQHRKARLISGPESILNRHIFGKPSASGGPRPFSAGIVEDSSSAAQSGNRRRVGVAELQKKKKKKEEEEEEEEEDGRGSTSSQDTGVSLHGENRHEKRTREDSENRLFCVLLKMRKATERQIRAAAHAAAILQDFDDFIFAFFAIEMVIKMVALGIFGKKCYLGDTWNRLDFFIVVAGMLEYSLNLQNVSFSAVRTVRVLRPLRAINRVPSMRILVTLLLDTLPMLGNVLLLCFFVFFIFGIVGVQLWAGLLRNRCFLDNFSFPLSVELGKYYHSENDDENPFICSLPQDNGMRDCSSVPKLYEEGLQCNLDVNSYNNTDNTTCVNWNQYYTNCSAGLFNPFKGAINFDNICYAWIAIFQVITLEGWVDIMYFVMDAHSFYNFIYFILLIIIGSFFMINLCLVVIATQFSETKQRESQLMKEQRVRFMSNASTLASLSEPGSCYDELLKYLVHIIRKGAKQVAHICRFLARRAGLHIAASPPATEPQRSQRRRRKSSRQGSVSVHHMMHHHHHHHHHYHLGNGSVRGGVSIRCLEGRDVEAGAHNNNRGSLVATTGSGHLALAPTSSVTAAISDTNLAILSNPAVAAADPSSVRSVFHTESLRCTPSSTNPDPFSLAPAPMPRAMKRNSVPFAAPGPKNYPTLQACALAESRRGSAAASTLTNINFNLNIPPTALDRRPSSLVDTHTPTAQLSCQLSARDLSTTSSAMDTAALTLDPESCPYCAKALANELEGGTDGNETPGDSDSEGVYEFTQDLHHRDRRDSRQPKKKFCRMGKTAAKLVHFWRLVCDTFRKIVDSKYFGRGIMIAILINTLSMGIEYHEQPDELTNALEISNIVFTSLFSLEMLLKVLVYGPFGYIKNPYNIFDGIIVVISVWEIVGQQGGGLSVLRTFRLMRVLKLVRFMPALQRQLVVLMKTMDNVATFCMLLMLFIFIFSILGMHLFGCKFGSERDGDTLPDRKNFDSLLWAIVTVFQILTQEDWNKVLYNGMASTSPVAALYFIALMTFGNYVLFNLLVAILVEGFQTEGDASKSGSEIDSCARSMEDVNGSKKDLSASAVVPVNGHVDLKTSLTPPLITHTAATPMPIPKLPVGGDPTLGYESRRGSSVSVDPACNDKSPSASSYAPWSSGSGRTSRRSSWNSLGRAPSLKRQKRQSGERRSLLSGEGGSSSEDGEGGGEGGGGLMEEDEASLARTDSMSQSQRGPRHRRMESVETRSSMDLPPDALLQVPYLYRSASMHSSRPPSLGHVQHSDCNGKELSWKGSPSVLGPTHVSLEDNTEDENAEEEAAGGRFARLFRWLEKKQPEWCRQRDTWSLYLFPPESRFRILCNKIITHHKMFDHIVLIIIFLNCITIAMERPRIDPTSAERIFLTVSNYIFTAIFVAEMTIKIVALGWCFGDKAYLRSSWNILDGMLVMISVIDILVSFISNSGTKILGMLRVLRLLRTLRPLRVISRAPGLKLVVETLMSSLKPIGNIVVICCAFFIIFGILGVQLFKGKFFVCEGEHVKNITNKSDCLQANYKWVRHKYNFDNLGQALMSLFVLASKDGWVDIMYDGLDAVGVDQQPKMNYNPWMLLYFISFLLIVAFFVLNMFVGVVVENFHKCRRHQEAEEAKRREEKRLKRMEKKRRSKEKELAEAQSKPYYSDYSPTRLLIHKMCTSHYLDLFLTIVIGLNVITMSMEHYQQPKELDEALKICNYIFTLIFVLESVFKLTAFGFRRFFKDKWNQLDLAIVLLSIMGITLEEIEVNASLPINPTIIRIMRVLRIARVLKLLKMAVGMRALLDTVMQALPQVGNLGLLFMLLFFIFAALGVELFGDLICDELHPCEGLGRYATFKNFGMAFLLLFRVSTGDNWNGIMKDTLRDCAQDTGTCYNTVVSPIYFVSFVLTAQFVLVNVVIAVLMKHLEESNKEAKEEAELEAEMELENRLLAEGGDISMRSPQLHPLGSSSGGSPWRSTGGGDREQDRDGPMDSPIADITRDSINIRADPTSCLESPLEFVQRRAQFDSVSLVIQGSMEGELSLMDNLSGSICHYYALPPKPSKHSTDKKIPLAEMEALSLASEKSWSLALTDDSAPDDFNPLFLTSLECNPEHLDPGEPLEDNLLSVRKPAVGRTHSLPNDSYMFLPLQPPLGPAAPAPAQLLAQAQGPQHTLGTNRGQSGSSGSVRSQPEESSQQLTVPTDLFRPISPHSHSDSESIPRLPPPRRTHTFSRTLRRQVAVSTDSQEALCSDGGGSSEGLVNVASLGLPPSSSSSSSPSNSPSPCSHHHQQPAFCLVPATPGASPKPPAAPQQRAHPASRPALPRLLPRFPSPSSLPPPPLPAMWPHQQEEASADQEVSLITCVGLAGSDDITAEDCGSGGSDGFGGYSGCQESRSPCLRQLKRFHSVDTQGRNTLLPRPRPYSWLDDPRRHSVEVCSSADSSPQRSTTSTSSGFVSRADSLQIHSQTPTQTSLSSPRRKKKMSPPCISVEPPDGLEPQSGLYPGLGGLGGMGLGGLGMPPPLPSRDTCLRRRAPSSDSKDSFDLGAGEGSGQDGGSPNPNTNPKLLTLPSFSFEKTSSEH</sequence>
<protein>
    <submittedName>
        <fullName evidence="1">Uncharacterized protein</fullName>
    </submittedName>
</protein>
<proteinExistence type="predicted"/>
<reference evidence="1" key="1">
    <citation type="submission" date="2022-04" db="EMBL/GenBank/DDBJ databases">
        <title>Jade perch genome.</title>
        <authorList>
            <person name="Chao B."/>
        </authorList>
    </citation>
    <scope>NUCLEOTIDE SEQUENCE</scope>
    <source>
        <strain evidence="1">CB-2022</strain>
    </source>
</reference>
<organism evidence="1 2">
    <name type="scientific">Scortum barcoo</name>
    <name type="common">barcoo grunter</name>
    <dbReference type="NCBI Taxonomy" id="214431"/>
    <lineage>
        <taxon>Eukaryota</taxon>
        <taxon>Metazoa</taxon>
        <taxon>Chordata</taxon>
        <taxon>Craniata</taxon>
        <taxon>Vertebrata</taxon>
        <taxon>Euteleostomi</taxon>
        <taxon>Actinopterygii</taxon>
        <taxon>Neopterygii</taxon>
        <taxon>Teleostei</taxon>
        <taxon>Neoteleostei</taxon>
        <taxon>Acanthomorphata</taxon>
        <taxon>Eupercaria</taxon>
        <taxon>Centrarchiformes</taxon>
        <taxon>Terapontoidei</taxon>
        <taxon>Terapontidae</taxon>
        <taxon>Scortum</taxon>
    </lineage>
</organism>
<keyword evidence="2" id="KW-1185">Reference proteome</keyword>
<dbReference type="Proteomes" id="UP000831701">
    <property type="component" value="Chromosome 12"/>
</dbReference>
<accession>A0ACB8WCM9</accession>
<evidence type="ECO:0000313" key="1">
    <source>
        <dbReference type="EMBL" id="KAI3365440.1"/>
    </source>
</evidence>
<comment type="caution">
    <text evidence="1">The sequence shown here is derived from an EMBL/GenBank/DDBJ whole genome shotgun (WGS) entry which is preliminary data.</text>
</comment>
<dbReference type="EMBL" id="CM041542">
    <property type="protein sequence ID" value="KAI3365440.1"/>
    <property type="molecule type" value="Genomic_DNA"/>
</dbReference>
<name>A0ACB8WCM9_9TELE</name>
<evidence type="ECO:0000313" key="2">
    <source>
        <dbReference type="Proteomes" id="UP000831701"/>
    </source>
</evidence>
<gene>
    <name evidence="1" type="ORF">L3Q82_010523</name>
</gene>